<proteinExistence type="predicted"/>
<keyword evidence="1" id="KW-0732">Signal</keyword>
<feature type="chain" id="PRO_5046717824" evidence="1">
    <location>
        <begin position="23"/>
        <end position="196"/>
    </location>
</feature>
<sequence length="196" mass="21673">MKLSIFCVLLLLVVCLPNSLRAQDQFVWERYTTAWVSDENEDSQDQLPISRLPSSLGKPGSGIRLIIPNKDAIFRHANGSEYIKLYLVNATADTLNVPRQDATLSGIATEVFVDGQWKILQTSSASSCGNSYWQMTMRANHFLSVELEKKTKGGITVPYRVRMKTPTFEVISNATTIQLTPALLQLAGTRPPAISG</sequence>
<comment type="caution">
    <text evidence="2">The sequence shown here is derived from an EMBL/GenBank/DDBJ whole genome shotgun (WGS) entry which is preliminary data.</text>
</comment>
<dbReference type="RefSeq" id="WP_166693361.1">
    <property type="nucleotide sequence ID" value="NZ_WAEL01000008.1"/>
</dbReference>
<dbReference type="EMBL" id="WAEL01000008">
    <property type="protein sequence ID" value="NID12552.1"/>
    <property type="molecule type" value="Genomic_DNA"/>
</dbReference>
<name>A0ABX0QKC1_9BACT</name>
<evidence type="ECO:0000256" key="1">
    <source>
        <dbReference type="SAM" id="SignalP"/>
    </source>
</evidence>
<protein>
    <submittedName>
        <fullName evidence="2">Uncharacterized protein</fullName>
    </submittedName>
</protein>
<feature type="signal peptide" evidence="1">
    <location>
        <begin position="1"/>
        <end position="22"/>
    </location>
</feature>
<evidence type="ECO:0000313" key="2">
    <source>
        <dbReference type="EMBL" id="NID12552.1"/>
    </source>
</evidence>
<reference evidence="2" key="1">
    <citation type="submission" date="2024-05" db="EMBL/GenBank/DDBJ databases">
        <authorList>
            <person name="Jung D.-H."/>
        </authorList>
    </citation>
    <scope>NUCLEOTIDE SEQUENCE</scope>
    <source>
        <strain evidence="2">JA-25</strain>
    </source>
</reference>
<keyword evidence="3" id="KW-1185">Reference proteome</keyword>
<organism evidence="2 3">
    <name type="scientific">Fibrivirga algicola</name>
    <dbReference type="NCBI Taxonomy" id="2950420"/>
    <lineage>
        <taxon>Bacteria</taxon>
        <taxon>Pseudomonadati</taxon>
        <taxon>Bacteroidota</taxon>
        <taxon>Cytophagia</taxon>
        <taxon>Cytophagales</taxon>
        <taxon>Spirosomataceae</taxon>
        <taxon>Fibrivirga</taxon>
    </lineage>
</organism>
<dbReference type="Proteomes" id="UP000606008">
    <property type="component" value="Unassembled WGS sequence"/>
</dbReference>
<accession>A0ABX0QKC1</accession>
<evidence type="ECO:0000313" key="3">
    <source>
        <dbReference type="Proteomes" id="UP000606008"/>
    </source>
</evidence>
<gene>
    <name evidence="2" type="ORF">F7231_20445</name>
</gene>